<evidence type="ECO:0000313" key="2">
    <source>
        <dbReference type="RefSeq" id="XP_014496735.1"/>
    </source>
</evidence>
<name>A0A1S3TSI6_VIGRR</name>
<dbReference type="SUPFAM" id="SSF50630">
    <property type="entry name" value="Acid proteases"/>
    <property type="match status" value="1"/>
</dbReference>
<sequence>MEIFKQLDITMPLTEALKQIPTYAKHMKQFLKKKKYLDEETIEVQGNCSAIVQKTLPPKFKDLGSFTIPCTIRNHDIGKALVDLGASINLMPLSMLKKIGGLEVKSTKAILQMADRSIMQPYGVVEDVVVNIDKLKFAVDFVVMEMEENVEILLILGMSFMKTTKVIIHVENGVITLKNQVEEVTFNVFEAWQPI</sequence>
<dbReference type="Gene3D" id="2.40.70.10">
    <property type="entry name" value="Acid Proteases"/>
    <property type="match status" value="1"/>
</dbReference>
<keyword evidence="1" id="KW-1185">Reference proteome</keyword>
<protein>
    <submittedName>
        <fullName evidence="2">Uncharacterized protein LOC106758314</fullName>
    </submittedName>
</protein>
<dbReference type="Pfam" id="PF13650">
    <property type="entry name" value="Asp_protease_2"/>
    <property type="match status" value="1"/>
</dbReference>
<dbReference type="PANTHER" id="PTHR33067">
    <property type="entry name" value="RNA-DIRECTED DNA POLYMERASE-RELATED"/>
    <property type="match status" value="1"/>
</dbReference>
<dbReference type="PANTHER" id="PTHR33067:SF39">
    <property type="entry name" value="TRANSCRIPTION FACTOR INTERACTOR AND REGULATOR CCHC(ZN) FAMILY"/>
    <property type="match status" value="1"/>
</dbReference>
<organism evidence="1 2">
    <name type="scientific">Vigna radiata var. radiata</name>
    <name type="common">Mung bean</name>
    <name type="synonym">Phaseolus aureus</name>
    <dbReference type="NCBI Taxonomy" id="3916"/>
    <lineage>
        <taxon>Eukaryota</taxon>
        <taxon>Viridiplantae</taxon>
        <taxon>Streptophyta</taxon>
        <taxon>Embryophyta</taxon>
        <taxon>Tracheophyta</taxon>
        <taxon>Spermatophyta</taxon>
        <taxon>Magnoliopsida</taxon>
        <taxon>eudicotyledons</taxon>
        <taxon>Gunneridae</taxon>
        <taxon>Pentapetalae</taxon>
        <taxon>rosids</taxon>
        <taxon>fabids</taxon>
        <taxon>Fabales</taxon>
        <taxon>Fabaceae</taxon>
        <taxon>Papilionoideae</taxon>
        <taxon>50 kb inversion clade</taxon>
        <taxon>NPAAA clade</taxon>
        <taxon>indigoferoid/millettioid clade</taxon>
        <taxon>Phaseoleae</taxon>
        <taxon>Vigna</taxon>
    </lineage>
</organism>
<dbReference type="KEGG" id="vra:106758314"/>
<dbReference type="AlphaFoldDB" id="A0A1S3TSI6"/>
<dbReference type="CDD" id="cd00303">
    <property type="entry name" value="retropepsin_like"/>
    <property type="match status" value="1"/>
</dbReference>
<reference evidence="1" key="1">
    <citation type="journal article" date="2014" name="Nat. Commun.">
        <title>Genome sequence of mungbean and insights into evolution within Vigna species.</title>
        <authorList>
            <person name="Kang Y.J."/>
            <person name="Kim S.K."/>
            <person name="Kim M.Y."/>
            <person name="Lestari P."/>
            <person name="Kim K.H."/>
            <person name="Ha B.K."/>
            <person name="Jun T.H."/>
            <person name="Hwang W.J."/>
            <person name="Lee T."/>
            <person name="Lee J."/>
            <person name="Shim S."/>
            <person name="Yoon M.Y."/>
            <person name="Jang Y.E."/>
            <person name="Han K.S."/>
            <person name="Taeprayoon P."/>
            <person name="Yoon N."/>
            <person name="Somta P."/>
            <person name="Tanya P."/>
            <person name="Kim K.S."/>
            <person name="Gwag J.G."/>
            <person name="Moon J.K."/>
            <person name="Lee Y.H."/>
            <person name="Park B.S."/>
            <person name="Bombarely A."/>
            <person name="Doyle J.J."/>
            <person name="Jackson S.A."/>
            <person name="Schafleitner R."/>
            <person name="Srinives P."/>
            <person name="Varshney R.K."/>
            <person name="Lee S.H."/>
        </authorList>
    </citation>
    <scope>NUCLEOTIDE SEQUENCE [LARGE SCALE GENOMIC DNA]</scope>
    <source>
        <strain evidence="1">cv. VC1973A</strain>
    </source>
</reference>
<dbReference type="OrthoDB" id="1436053at2759"/>
<dbReference type="RefSeq" id="XP_014496735.1">
    <property type="nucleotide sequence ID" value="XM_014641249.1"/>
</dbReference>
<evidence type="ECO:0000313" key="1">
    <source>
        <dbReference type="Proteomes" id="UP000087766"/>
    </source>
</evidence>
<dbReference type="Proteomes" id="UP000087766">
    <property type="component" value="Chromosome 4"/>
</dbReference>
<gene>
    <name evidence="2" type="primary">LOC106758314</name>
</gene>
<dbReference type="InterPro" id="IPR021109">
    <property type="entry name" value="Peptidase_aspartic_dom_sf"/>
</dbReference>
<proteinExistence type="predicted"/>
<reference evidence="2" key="2">
    <citation type="submission" date="2025-08" db="UniProtKB">
        <authorList>
            <consortium name="RefSeq"/>
        </authorList>
    </citation>
    <scope>IDENTIFICATION</scope>
    <source>
        <tissue evidence="2">Leaf</tissue>
    </source>
</reference>
<accession>A0A1S3TSI6</accession>
<dbReference type="GeneID" id="106758314"/>